<keyword evidence="3" id="KW-1185">Reference proteome</keyword>
<proteinExistence type="predicted"/>
<organism evidence="2 3">
    <name type="scientific">Thalassobacillus devorans</name>
    <dbReference type="NCBI Taxonomy" id="279813"/>
    <lineage>
        <taxon>Bacteria</taxon>
        <taxon>Bacillati</taxon>
        <taxon>Bacillota</taxon>
        <taxon>Bacilli</taxon>
        <taxon>Bacillales</taxon>
        <taxon>Bacillaceae</taxon>
        <taxon>Thalassobacillus</taxon>
    </lineage>
</organism>
<gene>
    <name evidence="2" type="ORF">GCM10007216_18330</name>
</gene>
<dbReference type="Proteomes" id="UP000619534">
    <property type="component" value="Unassembled WGS sequence"/>
</dbReference>
<feature type="region of interest" description="Disordered" evidence="1">
    <location>
        <begin position="485"/>
        <end position="504"/>
    </location>
</feature>
<name>A0ABQ1P2Z6_9BACI</name>
<accession>A0ABQ1P2Z6</accession>
<comment type="caution">
    <text evidence="2">The sequence shown here is derived from an EMBL/GenBank/DDBJ whole genome shotgun (WGS) entry which is preliminary data.</text>
</comment>
<protein>
    <recommendedName>
        <fullName evidence="4">Initiator Rep protein domain-containing protein</fullName>
    </recommendedName>
</protein>
<evidence type="ECO:0000313" key="2">
    <source>
        <dbReference type="EMBL" id="GGC87917.1"/>
    </source>
</evidence>
<evidence type="ECO:0000256" key="1">
    <source>
        <dbReference type="SAM" id="MobiDB-lite"/>
    </source>
</evidence>
<dbReference type="EMBL" id="BMCJ01000003">
    <property type="protein sequence ID" value="GGC87917.1"/>
    <property type="molecule type" value="Genomic_DNA"/>
</dbReference>
<sequence length="512" mass="59810">MKFNIHTPKLNRELLRDFSLGELELSKTAINLIIRLTPYIDRDGHIHLDREAIRKQMFCENRSFEKALKELCETDYKGKKLLICKDGHFISNFHLSTNGRESYLRNFPFLNTYKFLNLSTNQTRLFLYIATLNVHNDWKRVAVENLYKNKLHDRKYGMPVYDDYKTMYKDLFHLSDEGLISLRLPEEKGKIDSRDPNYKKLFHEMCGFRNNKKRRTSKYYKSKHAIGLKVNEDIYNQPAVSNQAGTEEIRLLSNRYHMFHEDLKEETFNFIIGQKNTMMELFSLSGLHIYRASLEKYFAEKHENIIYYNLKNKAANHFTDFYLLEEVKKVILGALKSDIGSRGAMAATGYPMSKTDIPMLVQFFIANSSDEHKVIIDQDIQKIEKAHELMTGLGAEEPWSDLQESIDVVYTKHIPKIQGMFIGNCRENGVKDPASLLSKINHKELVVSLAKKSLLSKEKKNDEEAEKLKQIVLFFKKKQVPVSPKIEPAPLTQREDRKAADTSNLFKKWLEQ</sequence>
<dbReference type="RefSeq" id="WP_062446228.1">
    <property type="nucleotide sequence ID" value="NZ_BMCJ01000003.1"/>
</dbReference>
<evidence type="ECO:0008006" key="4">
    <source>
        <dbReference type="Google" id="ProtNLM"/>
    </source>
</evidence>
<evidence type="ECO:0000313" key="3">
    <source>
        <dbReference type="Proteomes" id="UP000619534"/>
    </source>
</evidence>
<reference evidence="3" key="1">
    <citation type="journal article" date="2019" name="Int. J. Syst. Evol. Microbiol.">
        <title>The Global Catalogue of Microorganisms (GCM) 10K type strain sequencing project: providing services to taxonomists for standard genome sequencing and annotation.</title>
        <authorList>
            <consortium name="The Broad Institute Genomics Platform"/>
            <consortium name="The Broad Institute Genome Sequencing Center for Infectious Disease"/>
            <person name="Wu L."/>
            <person name="Ma J."/>
        </authorList>
    </citation>
    <scope>NUCLEOTIDE SEQUENCE [LARGE SCALE GENOMIC DNA]</scope>
    <source>
        <strain evidence="3">CCM 7282</strain>
    </source>
</reference>